<keyword evidence="1" id="KW-0732">Signal</keyword>
<protein>
    <submittedName>
        <fullName evidence="3">Glycosyl hydrolase family 28-related protein</fullName>
    </submittedName>
</protein>
<dbReference type="CDD" id="cd00161">
    <property type="entry name" value="beta-trefoil_Ricin-like"/>
    <property type="match status" value="1"/>
</dbReference>
<name>A0AA49PYN0_9BACT</name>
<dbReference type="GO" id="GO:0016787">
    <property type="term" value="F:hydrolase activity"/>
    <property type="evidence" value="ECO:0007669"/>
    <property type="project" value="UniProtKB-KW"/>
</dbReference>
<dbReference type="InterPro" id="IPR035992">
    <property type="entry name" value="Ricin_B-like_lectins"/>
</dbReference>
<evidence type="ECO:0000313" key="3">
    <source>
        <dbReference type="EMBL" id="WKN39768.1"/>
    </source>
</evidence>
<dbReference type="Gene3D" id="2.80.10.50">
    <property type="match status" value="2"/>
</dbReference>
<dbReference type="AlphaFoldDB" id="A0AA49PYN0"/>
<dbReference type="Gene3D" id="2.160.20.10">
    <property type="entry name" value="Single-stranded right-handed beta-helix, Pectin lyase-like"/>
    <property type="match status" value="2"/>
</dbReference>
<dbReference type="InterPro" id="IPR011050">
    <property type="entry name" value="Pectin_lyase_fold/virulence"/>
</dbReference>
<dbReference type="InterPro" id="IPR012334">
    <property type="entry name" value="Pectin_lyas_fold"/>
</dbReference>
<feature type="chain" id="PRO_5041416281" evidence="1">
    <location>
        <begin position="25"/>
        <end position="892"/>
    </location>
</feature>
<reference evidence="3" key="1">
    <citation type="journal article" date="2023" name="Comput. Struct. Biotechnol. J.">
        <title>Discovery of a novel marine Bacteroidetes with a rich repertoire of carbohydrate-active enzymes.</title>
        <authorList>
            <person name="Chen B."/>
            <person name="Liu G."/>
            <person name="Chen Q."/>
            <person name="Wang H."/>
            <person name="Liu L."/>
            <person name="Tang K."/>
        </authorList>
    </citation>
    <scope>NUCLEOTIDE SEQUENCE</scope>
    <source>
        <strain evidence="3">TK19036</strain>
    </source>
</reference>
<dbReference type="Pfam" id="PF14200">
    <property type="entry name" value="RicinB_lectin_2"/>
    <property type="match status" value="1"/>
</dbReference>
<keyword evidence="3" id="KW-0378">Hydrolase</keyword>
<dbReference type="PROSITE" id="PS50231">
    <property type="entry name" value="RICIN_B_LECTIN"/>
    <property type="match status" value="1"/>
</dbReference>
<dbReference type="SUPFAM" id="SSF51126">
    <property type="entry name" value="Pectin lyase-like"/>
    <property type="match status" value="2"/>
</dbReference>
<evidence type="ECO:0000259" key="2">
    <source>
        <dbReference type="SMART" id="SM00458"/>
    </source>
</evidence>
<feature type="signal peptide" evidence="1">
    <location>
        <begin position="1"/>
        <end position="24"/>
    </location>
</feature>
<organism evidence="3">
    <name type="scientific">Roseihalotalea indica</name>
    <dbReference type="NCBI Taxonomy" id="2867963"/>
    <lineage>
        <taxon>Bacteria</taxon>
        <taxon>Pseudomonadati</taxon>
        <taxon>Bacteroidota</taxon>
        <taxon>Cytophagia</taxon>
        <taxon>Cytophagales</taxon>
        <taxon>Catalimonadaceae</taxon>
        <taxon>Roseihalotalea</taxon>
    </lineage>
</organism>
<gene>
    <name evidence="3" type="ORF">K4G66_13815</name>
</gene>
<dbReference type="Pfam" id="PF12708">
    <property type="entry name" value="Pect-lyase_RHGA_epim"/>
    <property type="match status" value="2"/>
</dbReference>
<dbReference type="NCBIfam" id="TIGR04183">
    <property type="entry name" value="Por_Secre_tail"/>
    <property type="match status" value="1"/>
</dbReference>
<feature type="domain" description="Ricin B lectin" evidence="2">
    <location>
        <begin position="631"/>
        <end position="777"/>
    </location>
</feature>
<dbReference type="EMBL" id="CP120682">
    <property type="protein sequence ID" value="WKN39768.1"/>
    <property type="molecule type" value="Genomic_DNA"/>
</dbReference>
<sequence>MKKILYPSIVMVIFALLLPFCSNAQYKIPSDANVVNVKEYGARGDGRNDDTQALKAAIKYALDQATRFEAPKVIYFPKGTYLVSNTLAGRTDVNSANGGWRTGLIMIGEDRTQTIIKLKDNASGFGNPSNPKPLIKTGSENHRGDGQGNEAFRHSVISMTLDMGQGNNGAVGVSYLANNRGTIESVDIRGGNSGYCGIRMVREWPGPCLLKNVRIFGFDYGMEFGHIQYGITMEHITLKNQRKAGIFNRKNVLAIRKLISENKVPVITGMEVVSNVLIIDSDLRNGNSQDTAIVSKGNLIVRNTFIGGYGTAIAGAKYGGTIKGQSGGVNIDEYQSREPVTQFSTSKRTLNLPIEETPTYHTSDFSKWANINDYGNTAYGDDVNAIQKAIDSGKEIVYLPNGRYKVSKPLIIRKNVKKIVGFESFIEKTDNFQGDEIIRFDGTSANFTVLEHLKFNGKIKHNSSKTLVLRHLDHGGYENTSQGMGKLFIEDVIGKPYRIRYGQKAWARQLNAENANPLIKVENSTLWLLGYKTEGKVTVAETIGGATEILGGLIYPLGTTSRPAFIANNAEVSYFVLFNGRTSRGVNEIYVKETQNGVTKTVGGVDRYTPMYVSGGQNDDTPPPPPTTVANGLYKIRPVSAPQKVMEVKVVKGNGDNVQQGTDKNQPHQQWQLTRASNGYYQVAPANALKKGLDVSNRGGTTNGTNIQIWDHNRSANQQWKITLENADKGYYSLAPRHTEERGLKMRLAIGEDSQADGANVHLYTNNGASTQRFILEKIEGSNARYGESKAKKQLSEEIENVEEEIRPLHIYPNPSADGSFTIQGLQEGSEVQVYDLQGRNINVNLQSIDPHRVQVKGDRSLPGGLYVVRIQQADGTVEQRKIVVEQQSEKF</sequence>
<dbReference type="InterPro" id="IPR026444">
    <property type="entry name" value="Secre_tail"/>
</dbReference>
<proteinExistence type="predicted"/>
<dbReference type="SUPFAM" id="SSF50370">
    <property type="entry name" value="Ricin B-like lectins"/>
    <property type="match status" value="1"/>
</dbReference>
<accession>A0AA49PYN0</accession>
<dbReference type="SMART" id="SM00458">
    <property type="entry name" value="RICIN"/>
    <property type="match status" value="1"/>
</dbReference>
<dbReference type="Pfam" id="PF18962">
    <property type="entry name" value="Por_Secre_tail"/>
    <property type="match status" value="1"/>
</dbReference>
<evidence type="ECO:0000256" key="1">
    <source>
        <dbReference type="SAM" id="SignalP"/>
    </source>
</evidence>
<reference evidence="3" key="2">
    <citation type="journal article" date="2024" name="Antonie Van Leeuwenhoek">
        <title>Roseihalotalea indica gen. nov., sp. nov., a halophilic Bacteroidetes from mesopelagic Southwest Indian Ocean with higher carbohydrate metabolic potential.</title>
        <authorList>
            <person name="Chen B."/>
            <person name="Zhang M."/>
            <person name="Lin D."/>
            <person name="Ye J."/>
            <person name="Tang K."/>
        </authorList>
    </citation>
    <scope>NUCLEOTIDE SEQUENCE</scope>
    <source>
        <strain evidence="3">TK19036</strain>
    </source>
</reference>
<dbReference type="InterPro" id="IPR024535">
    <property type="entry name" value="RHGA/B-epi-like_pectate_lyase"/>
</dbReference>
<dbReference type="InterPro" id="IPR000772">
    <property type="entry name" value="Ricin_B_lectin"/>
</dbReference>